<dbReference type="InterPro" id="IPR010998">
    <property type="entry name" value="Integrase_recombinase_N"/>
</dbReference>
<reference evidence="7 8" key="1">
    <citation type="submission" date="2024-01" db="EMBL/GenBank/DDBJ databases">
        <title>Genome mining of biosynthetic gene clusters to explore secondary metabolites of Streptomyces sp.</title>
        <authorList>
            <person name="Baig A."/>
            <person name="Ajitkumar Shintre N."/>
            <person name="Kumar H."/>
            <person name="Anbarasu A."/>
            <person name="Ramaiah S."/>
        </authorList>
    </citation>
    <scope>NUCLEOTIDE SEQUENCE [LARGE SCALE GENOMIC DNA]</scope>
    <source>
        <strain evidence="7 8">A57</strain>
    </source>
</reference>
<organism evidence="7 8">
    <name type="scientific">Streptomyces broussonetiae</name>
    <dbReference type="NCBI Taxonomy" id="2686304"/>
    <lineage>
        <taxon>Bacteria</taxon>
        <taxon>Bacillati</taxon>
        <taxon>Actinomycetota</taxon>
        <taxon>Actinomycetes</taxon>
        <taxon>Kitasatosporales</taxon>
        <taxon>Streptomycetaceae</taxon>
        <taxon>Streptomyces</taxon>
    </lineage>
</organism>
<evidence type="ECO:0000259" key="6">
    <source>
        <dbReference type="PROSITE" id="PS51900"/>
    </source>
</evidence>
<keyword evidence="2 4" id="KW-0238">DNA-binding</keyword>
<dbReference type="RefSeq" id="WP_376734831.1">
    <property type="nucleotide sequence ID" value="NZ_JAYMRP010000029.1"/>
</dbReference>
<dbReference type="InterPro" id="IPR044068">
    <property type="entry name" value="CB"/>
</dbReference>
<dbReference type="Gene3D" id="1.10.150.130">
    <property type="match status" value="1"/>
</dbReference>
<proteinExistence type="inferred from homology"/>
<evidence type="ECO:0000256" key="2">
    <source>
        <dbReference type="ARBA" id="ARBA00023125"/>
    </source>
</evidence>
<dbReference type="PANTHER" id="PTHR30349">
    <property type="entry name" value="PHAGE INTEGRASE-RELATED"/>
    <property type="match status" value="1"/>
</dbReference>
<evidence type="ECO:0000259" key="5">
    <source>
        <dbReference type="PROSITE" id="PS51898"/>
    </source>
</evidence>
<protein>
    <submittedName>
        <fullName evidence="7">Tyrosine-type recombinase/integrase</fullName>
    </submittedName>
</protein>
<evidence type="ECO:0000256" key="4">
    <source>
        <dbReference type="PROSITE-ProRule" id="PRU01248"/>
    </source>
</evidence>
<dbReference type="PROSITE" id="PS51898">
    <property type="entry name" value="TYR_RECOMBINASE"/>
    <property type="match status" value="1"/>
</dbReference>
<dbReference type="Gene3D" id="1.10.443.10">
    <property type="entry name" value="Intergrase catalytic core"/>
    <property type="match status" value="1"/>
</dbReference>
<comment type="similarity">
    <text evidence="1">Belongs to the 'phage' integrase family.</text>
</comment>
<feature type="domain" description="Tyr recombinase" evidence="5">
    <location>
        <begin position="328"/>
        <end position="506"/>
    </location>
</feature>
<dbReference type="CDD" id="cd00397">
    <property type="entry name" value="DNA_BRE_C"/>
    <property type="match status" value="1"/>
</dbReference>
<dbReference type="Pfam" id="PF00589">
    <property type="entry name" value="Phage_integrase"/>
    <property type="match status" value="1"/>
</dbReference>
<dbReference type="InterPro" id="IPR011010">
    <property type="entry name" value="DNA_brk_join_enz"/>
</dbReference>
<evidence type="ECO:0000313" key="7">
    <source>
        <dbReference type="EMBL" id="MFB8776281.1"/>
    </source>
</evidence>
<evidence type="ECO:0000256" key="1">
    <source>
        <dbReference type="ARBA" id="ARBA00008857"/>
    </source>
</evidence>
<accession>A0ABV5EHM5</accession>
<evidence type="ECO:0000313" key="8">
    <source>
        <dbReference type="Proteomes" id="UP001585080"/>
    </source>
</evidence>
<keyword evidence="3" id="KW-0233">DNA recombination</keyword>
<gene>
    <name evidence="7" type="ORF">VSS16_26665</name>
</gene>
<sequence length="609" mass="69359">MRRARAAALPIVRPDLVADYLAHRAAQGMNTDHKVRWGARALLAAVPDLTDFCRLPLDRQLAFNHETHRFISWLAVTGRIQPGADYLVARRPRLGIVLARTEPELHLRFMETARTLGFRDAVAMTQFNLLGHFVALFGKRPDQLQRIDWDEGRRLLLEAARRIPNRGVKALSTALFNLEATLFHCELTDQLPRRRSPDRADIRAQEWARVPAGMTDTMQHYLRQIAGTLRPGTVKNAELTLREFALLVTTEDPAVTSVAELKRRHVERYRQWLLERPAARGGPLHRHTVRDRLSKLRGLFRRLDEWDAADRPPRQLVFDSDFPIADEPLPRFLDDAAAAKLLATARRDPDPFARLAIEILARTRMRRSEMLGRTVDAVVQIGSAYWLRVPVGKMHTDRYVPLHPQLKTLLDDWLLHRPEELRSNLLFTDHGRPVNASRIEAAVRKAAEQAGLGRVTPHQLRHTLATQAINRGMSLEAIAALLGHRSLSMTRVYARIADRTVADEYFAVSEKVEALYDAPRQLPADAEGSEMAKLRREMHRRMLGNGYCARPVEMDCHFESICESCTFFVTTIEFRPTLERQRDDAAAKGQVAREQIFDGLLSRLDGEAS</sequence>
<dbReference type="InterPro" id="IPR002104">
    <property type="entry name" value="Integrase_catalytic"/>
</dbReference>
<dbReference type="PANTHER" id="PTHR30349:SF41">
    <property type="entry name" value="INTEGRASE_RECOMBINASE PROTEIN MJ0367-RELATED"/>
    <property type="match status" value="1"/>
</dbReference>
<evidence type="ECO:0000256" key="3">
    <source>
        <dbReference type="ARBA" id="ARBA00023172"/>
    </source>
</evidence>
<keyword evidence="8" id="KW-1185">Reference proteome</keyword>
<dbReference type="InterPro" id="IPR013762">
    <property type="entry name" value="Integrase-like_cat_sf"/>
</dbReference>
<dbReference type="InterPro" id="IPR050090">
    <property type="entry name" value="Tyrosine_recombinase_XerCD"/>
</dbReference>
<comment type="caution">
    <text evidence="7">The sequence shown here is derived from an EMBL/GenBank/DDBJ whole genome shotgun (WGS) entry which is preliminary data.</text>
</comment>
<dbReference type="SUPFAM" id="SSF56349">
    <property type="entry name" value="DNA breaking-rejoining enzymes"/>
    <property type="match status" value="1"/>
</dbReference>
<dbReference type="Proteomes" id="UP001585080">
    <property type="component" value="Unassembled WGS sequence"/>
</dbReference>
<name>A0ABV5EHM5_9ACTN</name>
<dbReference type="PROSITE" id="PS51900">
    <property type="entry name" value="CB"/>
    <property type="match status" value="1"/>
</dbReference>
<dbReference type="EMBL" id="JAYMRP010000029">
    <property type="protein sequence ID" value="MFB8776281.1"/>
    <property type="molecule type" value="Genomic_DNA"/>
</dbReference>
<feature type="domain" description="Core-binding (CB)" evidence="6">
    <location>
        <begin position="212"/>
        <end position="304"/>
    </location>
</feature>